<evidence type="ECO:0000256" key="4">
    <source>
        <dbReference type="RuleBase" id="RU004020"/>
    </source>
</evidence>
<dbReference type="SMART" id="SM00415">
    <property type="entry name" value="HSF"/>
    <property type="match status" value="1"/>
</dbReference>
<dbReference type="SUPFAM" id="SSF46785">
    <property type="entry name" value="Winged helix' DNA-binding domain"/>
    <property type="match status" value="1"/>
</dbReference>
<dbReference type="PANTHER" id="PTHR10015">
    <property type="entry name" value="HEAT SHOCK TRANSCRIPTION FACTOR"/>
    <property type="match status" value="1"/>
</dbReference>
<dbReference type="InterPro" id="IPR035965">
    <property type="entry name" value="PAS-like_dom_sf"/>
</dbReference>
<feature type="compositionally biased region" description="Polar residues" evidence="5">
    <location>
        <begin position="365"/>
        <end position="378"/>
    </location>
</feature>
<evidence type="ECO:0000256" key="1">
    <source>
        <dbReference type="ARBA" id="ARBA00004123"/>
    </source>
</evidence>
<dbReference type="InterPro" id="IPR036388">
    <property type="entry name" value="WH-like_DNA-bd_sf"/>
</dbReference>
<feature type="domain" description="HSF-type DNA-binding" evidence="6">
    <location>
        <begin position="188"/>
        <end position="285"/>
    </location>
</feature>
<organism evidence="7">
    <name type="scientific">Haptolina ericina</name>
    <dbReference type="NCBI Taxonomy" id="156174"/>
    <lineage>
        <taxon>Eukaryota</taxon>
        <taxon>Haptista</taxon>
        <taxon>Haptophyta</taxon>
        <taxon>Prymnesiophyceae</taxon>
        <taxon>Prymnesiales</taxon>
        <taxon>Prymnesiaceae</taxon>
        <taxon>Haptolina</taxon>
    </lineage>
</organism>
<evidence type="ECO:0000256" key="2">
    <source>
        <dbReference type="ARBA" id="ARBA00023125"/>
    </source>
</evidence>
<dbReference type="EMBL" id="HBHX01003397">
    <property type="protein sequence ID" value="CAE0099941.1"/>
    <property type="molecule type" value="Transcribed_RNA"/>
</dbReference>
<dbReference type="InterPro" id="IPR000232">
    <property type="entry name" value="HSF_DNA-bd"/>
</dbReference>
<comment type="similarity">
    <text evidence="4">Belongs to the HSF family.</text>
</comment>
<dbReference type="Gene3D" id="3.30.450.20">
    <property type="entry name" value="PAS domain"/>
    <property type="match status" value="1"/>
</dbReference>
<dbReference type="Pfam" id="PF00447">
    <property type="entry name" value="HSF_DNA-bind"/>
    <property type="match status" value="1"/>
</dbReference>
<dbReference type="Gene3D" id="1.10.10.10">
    <property type="entry name" value="Winged helix-like DNA-binding domain superfamily/Winged helix DNA-binding domain"/>
    <property type="match status" value="1"/>
</dbReference>
<dbReference type="AlphaFoldDB" id="A0A7S3AG50"/>
<dbReference type="GO" id="GO:0043565">
    <property type="term" value="F:sequence-specific DNA binding"/>
    <property type="evidence" value="ECO:0007669"/>
    <property type="project" value="InterPro"/>
</dbReference>
<dbReference type="PANTHER" id="PTHR10015:SF206">
    <property type="entry name" value="HSF-TYPE DNA-BINDING DOMAIN-CONTAINING PROTEIN"/>
    <property type="match status" value="1"/>
</dbReference>
<evidence type="ECO:0000313" key="7">
    <source>
        <dbReference type="EMBL" id="CAE0099941.1"/>
    </source>
</evidence>
<evidence type="ECO:0000256" key="5">
    <source>
        <dbReference type="SAM" id="MobiDB-lite"/>
    </source>
</evidence>
<sequence length="478" mass="52248">MPSHQSVIITEPNEPFRIVHVNEAWCRSCGFDAEEVLGQTCKIMQGPGTCKATLKMLRQALLLRRNFAVQLLNYSKQGRPFMNTLQVGPLTNATGQVTHFIGVVVARFLDGSGLVPPSVQQLGVPAPGDMRGDIYPVMHDGSVAAEADAEDQRQYASSSEDRQRIKLDEQEGGLDDEGEDGAGGQQGRVPPFLTKLTEIMTAEPAEVVTLNPESASFTVWDPNRFAKEVLPRYFKHNKLGSFSQQLHTYGFRRRTSSGSLDSAVEFYHEQYTGEPADFLAWIRAGGAVSKRTSHTRTPAVGLPPPQLLNDLWAVNEGIRQLALTFQQVKSAHSAQIRTILAKLTLRGLLTPESASYLSALPPATPNSSHNQNLPSGMQQPHLGWDSLHPRPPSASEDGLGLQAQLDALEAGLPPLLSSQAYSTMSETNDFQGEEALQMYVDSAPGLQMANGLMKDLRQQPYPVDVISNLLNRDRAAQS</sequence>
<keyword evidence="2" id="KW-0238">DNA-binding</keyword>
<feature type="region of interest" description="Disordered" evidence="5">
    <location>
        <begin position="359"/>
        <end position="398"/>
    </location>
</feature>
<gene>
    <name evidence="7" type="ORF">HERI1096_LOCUS1910</name>
</gene>
<accession>A0A7S3AG50</accession>
<name>A0A7S3AG50_9EUKA</name>
<protein>
    <recommendedName>
        <fullName evidence="6">HSF-type DNA-binding domain-containing protein</fullName>
    </recommendedName>
</protein>
<reference evidence="7" key="1">
    <citation type="submission" date="2021-01" db="EMBL/GenBank/DDBJ databases">
        <authorList>
            <person name="Corre E."/>
            <person name="Pelletier E."/>
            <person name="Niang G."/>
            <person name="Scheremetjew M."/>
            <person name="Finn R."/>
            <person name="Kale V."/>
            <person name="Holt S."/>
            <person name="Cochrane G."/>
            <person name="Meng A."/>
            <person name="Brown T."/>
            <person name="Cohen L."/>
        </authorList>
    </citation>
    <scope>NUCLEOTIDE SEQUENCE</scope>
    <source>
        <strain evidence="7">CCMP281</strain>
    </source>
</reference>
<dbReference type="SUPFAM" id="SSF55785">
    <property type="entry name" value="PYP-like sensor domain (PAS domain)"/>
    <property type="match status" value="1"/>
</dbReference>
<proteinExistence type="inferred from homology"/>
<dbReference type="GO" id="GO:0005634">
    <property type="term" value="C:nucleus"/>
    <property type="evidence" value="ECO:0007669"/>
    <property type="project" value="UniProtKB-SubCell"/>
</dbReference>
<comment type="subcellular location">
    <subcellularLocation>
        <location evidence="1">Nucleus</location>
    </subcellularLocation>
</comment>
<dbReference type="GO" id="GO:0003700">
    <property type="term" value="F:DNA-binding transcription factor activity"/>
    <property type="evidence" value="ECO:0007669"/>
    <property type="project" value="InterPro"/>
</dbReference>
<evidence type="ECO:0000256" key="3">
    <source>
        <dbReference type="ARBA" id="ARBA00023242"/>
    </source>
</evidence>
<dbReference type="CDD" id="cd00130">
    <property type="entry name" value="PAS"/>
    <property type="match status" value="1"/>
</dbReference>
<dbReference type="NCBIfam" id="TIGR00229">
    <property type="entry name" value="sensory_box"/>
    <property type="match status" value="1"/>
</dbReference>
<dbReference type="Pfam" id="PF13426">
    <property type="entry name" value="PAS_9"/>
    <property type="match status" value="1"/>
</dbReference>
<dbReference type="InterPro" id="IPR036390">
    <property type="entry name" value="WH_DNA-bd_sf"/>
</dbReference>
<dbReference type="InterPro" id="IPR000014">
    <property type="entry name" value="PAS"/>
</dbReference>
<evidence type="ECO:0000259" key="6">
    <source>
        <dbReference type="SMART" id="SM00415"/>
    </source>
</evidence>
<feature type="region of interest" description="Disordered" evidence="5">
    <location>
        <begin position="146"/>
        <end position="165"/>
    </location>
</feature>
<keyword evidence="3" id="KW-0539">Nucleus</keyword>